<evidence type="ECO:0000313" key="1">
    <source>
        <dbReference type="EMBL" id="TNV83503.1"/>
    </source>
</evidence>
<dbReference type="EMBL" id="RRYP01003769">
    <property type="protein sequence ID" value="TNV83503.1"/>
    <property type="molecule type" value="Genomic_DNA"/>
</dbReference>
<accession>A0A8J8NYD2</accession>
<comment type="caution">
    <text evidence="1">The sequence shown here is derived from an EMBL/GenBank/DDBJ whole genome shotgun (WGS) entry which is preliminary data.</text>
</comment>
<evidence type="ECO:0000313" key="2">
    <source>
        <dbReference type="Proteomes" id="UP000785679"/>
    </source>
</evidence>
<keyword evidence="2" id="KW-1185">Reference proteome</keyword>
<sequence length="263" mass="30693">MENVKFKNFIKTAETIRVGLYIDTVKTEEIRIKSENVGQIGKRLKQSQEASQKRQKVVDENFGIMSPEQEENFPNEQMQEDEQLFKDKEALKLNGLALSQTSTSANSNQQISPVLQQGLPYLPTDEEKAQYKLDAERRKIDFAALNEVHSIFAYTLHKLRQENKATVRNRAKFEEKIVQNLNSLGKEHGFKDLIFHNSFSTPRVDKNGYDVYFVLAQCKYCNKYKLHFTYQKDMNGQPVMITYERALHGNRHDMQKRHPRLSD</sequence>
<protein>
    <submittedName>
        <fullName evidence="1">Uncharacterized protein</fullName>
    </submittedName>
</protein>
<organism evidence="1 2">
    <name type="scientific">Halteria grandinella</name>
    <dbReference type="NCBI Taxonomy" id="5974"/>
    <lineage>
        <taxon>Eukaryota</taxon>
        <taxon>Sar</taxon>
        <taxon>Alveolata</taxon>
        <taxon>Ciliophora</taxon>
        <taxon>Intramacronucleata</taxon>
        <taxon>Spirotrichea</taxon>
        <taxon>Stichotrichia</taxon>
        <taxon>Sporadotrichida</taxon>
        <taxon>Halteriidae</taxon>
        <taxon>Halteria</taxon>
    </lineage>
</organism>
<name>A0A8J8NYD2_HALGN</name>
<gene>
    <name evidence="1" type="ORF">FGO68_gene3220</name>
</gene>
<proteinExistence type="predicted"/>
<dbReference type="AlphaFoldDB" id="A0A8J8NYD2"/>
<dbReference type="Proteomes" id="UP000785679">
    <property type="component" value="Unassembled WGS sequence"/>
</dbReference>
<reference evidence="1" key="1">
    <citation type="submission" date="2019-06" db="EMBL/GenBank/DDBJ databases">
        <authorList>
            <person name="Zheng W."/>
        </authorList>
    </citation>
    <scope>NUCLEOTIDE SEQUENCE</scope>
    <source>
        <strain evidence="1">QDHG01</strain>
    </source>
</reference>